<dbReference type="CDD" id="cd00038">
    <property type="entry name" value="CAP_ED"/>
    <property type="match status" value="1"/>
</dbReference>
<feature type="transmembrane region" description="Helical" evidence="5">
    <location>
        <begin position="433"/>
        <end position="466"/>
    </location>
</feature>
<keyword evidence="2 5" id="KW-0812">Transmembrane</keyword>
<evidence type="ECO:0000259" key="7">
    <source>
        <dbReference type="PROSITE" id="PS50801"/>
    </source>
</evidence>
<comment type="caution">
    <text evidence="8">The sequence shown here is derived from an EMBL/GenBank/DDBJ whole genome shotgun (WGS) entry which is preliminary data.</text>
</comment>
<evidence type="ECO:0000256" key="1">
    <source>
        <dbReference type="ARBA" id="ARBA00004141"/>
    </source>
</evidence>
<dbReference type="PROSITE" id="PS50801">
    <property type="entry name" value="STAS"/>
    <property type="match status" value="1"/>
</dbReference>
<keyword evidence="4 5" id="KW-0472">Membrane</keyword>
<dbReference type="InterPro" id="IPR014710">
    <property type="entry name" value="RmlC-like_jellyroll"/>
</dbReference>
<keyword evidence="3 5" id="KW-1133">Transmembrane helix</keyword>
<dbReference type="InParanoid" id="A0A1Y1XZD9"/>
<dbReference type="PROSITE" id="PS50042">
    <property type="entry name" value="CNMP_BINDING_3"/>
    <property type="match status" value="1"/>
</dbReference>
<dbReference type="EMBL" id="MCFE01000362">
    <property type="protein sequence ID" value="ORX90734.1"/>
    <property type="molecule type" value="Genomic_DNA"/>
</dbReference>
<organism evidence="8 9">
    <name type="scientific">Basidiobolus meristosporus CBS 931.73</name>
    <dbReference type="NCBI Taxonomy" id="1314790"/>
    <lineage>
        <taxon>Eukaryota</taxon>
        <taxon>Fungi</taxon>
        <taxon>Fungi incertae sedis</taxon>
        <taxon>Zoopagomycota</taxon>
        <taxon>Entomophthoromycotina</taxon>
        <taxon>Basidiobolomycetes</taxon>
        <taxon>Basidiobolales</taxon>
        <taxon>Basidiobolaceae</taxon>
        <taxon>Basidiobolus</taxon>
    </lineage>
</organism>
<dbReference type="GO" id="GO:0016020">
    <property type="term" value="C:membrane"/>
    <property type="evidence" value="ECO:0007669"/>
    <property type="project" value="UniProtKB-SubCell"/>
</dbReference>
<feature type="transmembrane region" description="Helical" evidence="5">
    <location>
        <begin position="174"/>
        <end position="192"/>
    </location>
</feature>
<evidence type="ECO:0000313" key="8">
    <source>
        <dbReference type="EMBL" id="ORX90734.1"/>
    </source>
</evidence>
<dbReference type="InterPro" id="IPR002645">
    <property type="entry name" value="STAS_dom"/>
</dbReference>
<reference evidence="8 9" key="1">
    <citation type="submission" date="2016-07" db="EMBL/GenBank/DDBJ databases">
        <title>Pervasive Adenine N6-methylation of Active Genes in Fungi.</title>
        <authorList>
            <consortium name="DOE Joint Genome Institute"/>
            <person name="Mondo S.J."/>
            <person name="Dannebaum R.O."/>
            <person name="Kuo R.C."/>
            <person name="Labutti K."/>
            <person name="Haridas S."/>
            <person name="Kuo A."/>
            <person name="Salamov A."/>
            <person name="Ahrendt S.R."/>
            <person name="Lipzen A."/>
            <person name="Sullivan W."/>
            <person name="Andreopoulos W.B."/>
            <person name="Clum A."/>
            <person name="Lindquist E."/>
            <person name="Daum C."/>
            <person name="Ramamoorthy G.K."/>
            <person name="Gryganskyi A."/>
            <person name="Culley D."/>
            <person name="Magnuson J.K."/>
            <person name="James T.Y."/>
            <person name="O'Malley M.A."/>
            <person name="Stajich J.E."/>
            <person name="Spatafora J.W."/>
            <person name="Visel A."/>
            <person name="Grigoriev I.V."/>
        </authorList>
    </citation>
    <scope>NUCLEOTIDE SEQUENCE [LARGE SCALE GENOMIC DNA]</scope>
    <source>
        <strain evidence="8 9">CBS 931.73</strain>
    </source>
</reference>
<evidence type="ECO:0008006" key="10">
    <source>
        <dbReference type="Google" id="ProtNLM"/>
    </source>
</evidence>
<sequence length="831" mass="92414">MWSRRKSIARSIYSTHYTRETPAEPKEVIPTNPIEFLKYSAQFLPAVALGVILNLLNAVSYGFICFPTAHPIFASFGPDGISMYLVSCIIGQIVFSAGGSAFKGANAGMMLEGSLPKHFFSCDIVIRDVGENNPKAVIATVMVGYAVATIFTGLTFMLLGVFKLGSLVGFFPRHILVGCIGGVGWFLFQTAIEVSSRVPSFSFSPEILKAYFEPAVLALWASSLGAALLMRILQRKIQHPMFVPCFFLAIPVFFYSVVFIGGWSLEELRTAGWVFPLPESKPFYDYWTHFDFSQTSWKTLPSLMPVISALTFFGILHVPINVPALAVSNNQDNVDVNKELVAHGYSNLGSGFLGSFQNYLMYSTSTLFIKCGGDSRVAGMMLALGTTIIFLLGPTMVGYIPTMVVGGLIFHIGMELMKEGIWDPIGQVDLLEYTTILTIVISMAIFGFIEGMFIGVVLACFFFVYLCSTRRAIRASLTGLTAKSTVRRPRLQQRFLNEVGSMIQVLRLQGFMFFGSINGVENTIREVLDARQWAMNPIRFLVLDFQLVQGLDFSAAEAFVRVKRLLKNNDVYMVVSGVSADSDIGVALRAFHIWGGFDDPHVQNFQDLNAALEWCENILLQADYLIRAALLASPSSIDIPDRYDTRSEISAVAASPRHRLLKNAARTALNDELHTRKSLAQINQPLALLLQIFEQTAFDNYEDILRRISVHFQRVEVEADSILWDQDDEPSALYLVEQGLLHFSVEMNQHSKVIETVIPGVMVGEMTMFTDQLHRDTLVAEVDSVLWKLDKATYDKLSKEEPDLVLGFVKIGLGFTAQGFVTMKRLAFALQ</sequence>
<dbReference type="Proteomes" id="UP000193498">
    <property type="component" value="Unassembled WGS sequence"/>
</dbReference>
<accession>A0A1Y1XZD9</accession>
<feature type="domain" description="STAS" evidence="7">
    <location>
        <begin position="505"/>
        <end position="615"/>
    </location>
</feature>
<dbReference type="Pfam" id="PF00916">
    <property type="entry name" value="Sulfate_transp"/>
    <property type="match status" value="1"/>
</dbReference>
<dbReference type="CDD" id="cd07042">
    <property type="entry name" value="STAS_SulP_like_sulfate_transporter"/>
    <property type="match status" value="1"/>
</dbReference>
<evidence type="ECO:0000256" key="2">
    <source>
        <dbReference type="ARBA" id="ARBA00022692"/>
    </source>
</evidence>
<dbReference type="InterPro" id="IPR052706">
    <property type="entry name" value="Membrane-Transporter-like"/>
</dbReference>
<feature type="transmembrane region" description="Helical" evidence="5">
    <location>
        <begin position="302"/>
        <end position="320"/>
    </location>
</feature>
<keyword evidence="9" id="KW-1185">Reference proteome</keyword>
<feature type="transmembrane region" description="Helical" evidence="5">
    <location>
        <begin position="81"/>
        <end position="102"/>
    </location>
</feature>
<evidence type="ECO:0000256" key="4">
    <source>
        <dbReference type="ARBA" id="ARBA00023136"/>
    </source>
</evidence>
<dbReference type="FunCoup" id="A0A1Y1XZD9">
    <property type="interactions" value="14"/>
</dbReference>
<dbReference type="STRING" id="1314790.A0A1Y1XZD9"/>
<dbReference type="InterPro" id="IPR000595">
    <property type="entry name" value="cNMP-bd_dom"/>
</dbReference>
<feature type="transmembrane region" description="Helical" evidence="5">
    <location>
        <begin position="136"/>
        <end position="162"/>
    </location>
</feature>
<dbReference type="Pfam" id="PF00027">
    <property type="entry name" value="cNMP_binding"/>
    <property type="match status" value="1"/>
</dbReference>
<feature type="transmembrane region" description="Helical" evidence="5">
    <location>
        <begin position="245"/>
        <end position="265"/>
    </location>
</feature>
<protein>
    <recommendedName>
        <fullName evidence="10">Sulfate transporter family protein</fullName>
    </recommendedName>
</protein>
<evidence type="ECO:0000313" key="9">
    <source>
        <dbReference type="Proteomes" id="UP000193498"/>
    </source>
</evidence>
<dbReference type="SUPFAM" id="SSF52091">
    <property type="entry name" value="SpoIIaa-like"/>
    <property type="match status" value="1"/>
</dbReference>
<dbReference type="OrthoDB" id="409725at2759"/>
<gene>
    <name evidence="8" type="ORF">K493DRAFT_229766</name>
</gene>
<dbReference type="Pfam" id="PF01740">
    <property type="entry name" value="STAS"/>
    <property type="match status" value="1"/>
</dbReference>
<dbReference type="InterPro" id="IPR018490">
    <property type="entry name" value="cNMP-bd_dom_sf"/>
</dbReference>
<dbReference type="InterPro" id="IPR011547">
    <property type="entry name" value="SLC26A/SulP_dom"/>
</dbReference>
<comment type="subcellular location">
    <subcellularLocation>
        <location evidence="1">Membrane</location>
        <topology evidence="1">Multi-pass membrane protein</topology>
    </subcellularLocation>
</comment>
<dbReference type="AlphaFoldDB" id="A0A1Y1XZD9"/>
<dbReference type="PANTHER" id="PTHR43310">
    <property type="entry name" value="SULFATE TRANSPORTER YBAR-RELATED"/>
    <property type="match status" value="1"/>
</dbReference>
<evidence type="ECO:0000256" key="5">
    <source>
        <dbReference type="SAM" id="Phobius"/>
    </source>
</evidence>
<evidence type="ECO:0000256" key="3">
    <source>
        <dbReference type="ARBA" id="ARBA00022989"/>
    </source>
</evidence>
<dbReference type="PANTHER" id="PTHR43310:SF4">
    <property type="entry name" value="AFR304WP"/>
    <property type="match status" value="1"/>
</dbReference>
<dbReference type="Gene3D" id="2.60.120.10">
    <property type="entry name" value="Jelly Rolls"/>
    <property type="match status" value="1"/>
</dbReference>
<feature type="transmembrane region" description="Helical" evidence="5">
    <location>
        <begin position="388"/>
        <end position="413"/>
    </location>
</feature>
<name>A0A1Y1XZD9_9FUNG</name>
<dbReference type="Gene3D" id="3.30.750.24">
    <property type="entry name" value="STAS domain"/>
    <property type="match status" value="1"/>
</dbReference>
<feature type="transmembrane region" description="Helical" evidence="5">
    <location>
        <begin position="43"/>
        <end position="69"/>
    </location>
</feature>
<dbReference type="SUPFAM" id="SSF51206">
    <property type="entry name" value="cAMP-binding domain-like"/>
    <property type="match status" value="1"/>
</dbReference>
<dbReference type="InterPro" id="IPR036513">
    <property type="entry name" value="STAS_dom_sf"/>
</dbReference>
<feature type="domain" description="Cyclic nucleotide-binding" evidence="6">
    <location>
        <begin position="689"/>
        <end position="797"/>
    </location>
</feature>
<evidence type="ECO:0000259" key="6">
    <source>
        <dbReference type="PROSITE" id="PS50042"/>
    </source>
</evidence>
<proteinExistence type="predicted"/>